<evidence type="ECO:0008006" key="5">
    <source>
        <dbReference type="Google" id="ProtNLM"/>
    </source>
</evidence>
<dbReference type="SUPFAM" id="SSF55347">
    <property type="entry name" value="Glyceraldehyde-3-phosphate dehydrogenase-like, C-terminal domain"/>
    <property type="match status" value="1"/>
</dbReference>
<sequence>MTRKTIPTEQEQIQEFNWFGKDRELKVGVIGCGARAHLALNAEKVDPNAHLVAVCEPHRLAEKRIQTRLKRQAIDHPLSDIELTATKSDDAAPIYHCETLPELIASGIDVAFVLSPDDTHAEITCELLQQKIPVYLEKPLAITMEGANAVLTTAYETKTPLYVGHNMRHMQVVRQMREEIRKGTIGEVKAVWCRHFVGAGGDFYFKDWHAQREHVNSLLLQKAAHDIDVIHWLTGQHSTEVVAMGGQTLYHQVKDRARHEDELMWDWYSNDNWPPLNQTGLNPQMDVEDLSMMLMKLTGGVFASYQQCHYTPDYWRNYTVIGTEGRMENFGDTQGGVIKIWRHRMGYQAEGDLEIPIVGDEGGHSDADLLTVKEFLEFVRTGKACDTNPVSAWHAVAAGIGATNSIRHGSTPQTWDQLPAAYLTYFDKYTNQ</sequence>
<evidence type="ECO:0000259" key="1">
    <source>
        <dbReference type="Pfam" id="PF01408"/>
    </source>
</evidence>
<dbReference type="Pfam" id="PF22725">
    <property type="entry name" value="GFO_IDH_MocA_C3"/>
    <property type="match status" value="1"/>
</dbReference>
<name>A0A1D9MKJ7_9ACTO</name>
<dbReference type="InterPro" id="IPR051450">
    <property type="entry name" value="Gfo/Idh/MocA_Oxidoreductases"/>
</dbReference>
<organism evidence="3 4">
    <name type="scientific">Boudabousia tangfeifanii</name>
    <dbReference type="NCBI Taxonomy" id="1912795"/>
    <lineage>
        <taxon>Bacteria</taxon>
        <taxon>Bacillati</taxon>
        <taxon>Actinomycetota</taxon>
        <taxon>Actinomycetes</taxon>
        <taxon>Actinomycetales</taxon>
        <taxon>Actinomycetaceae</taxon>
        <taxon>Boudabousia</taxon>
    </lineage>
</organism>
<dbReference type="KEGG" id="avu:BK816_04855"/>
<dbReference type="Gene3D" id="3.40.50.720">
    <property type="entry name" value="NAD(P)-binding Rossmann-like Domain"/>
    <property type="match status" value="1"/>
</dbReference>
<dbReference type="PANTHER" id="PTHR43377">
    <property type="entry name" value="BILIVERDIN REDUCTASE A"/>
    <property type="match status" value="1"/>
</dbReference>
<feature type="domain" description="GFO/IDH/MocA-like oxidoreductase" evidence="2">
    <location>
        <begin position="173"/>
        <end position="327"/>
    </location>
</feature>
<dbReference type="AlphaFoldDB" id="A0A1D9MKJ7"/>
<evidence type="ECO:0000313" key="3">
    <source>
        <dbReference type="EMBL" id="AOZ72703.1"/>
    </source>
</evidence>
<feature type="domain" description="Gfo/Idh/MocA-like oxidoreductase N-terminal" evidence="1">
    <location>
        <begin position="25"/>
        <end position="165"/>
    </location>
</feature>
<dbReference type="InterPro" id="IPR036291">
    <property type="entry name" value="NAD(P)-bd_dom_sf"/>
</dbReference>
<gene>
    <name evidence="3" type="ORF">BK816_04855</name>
</gene>
<dbReference type="Pfam" id="PF01408">
    <property type="entry name" value="GFO_IDH_MocA"/>
    <property type="match status" value="1"/>
</dbReference>
<dbReference type="GO" id="GO:0000166">
    <property type="term" value="F:nucleotide binding"/>
    <property type="evidence" value="ECO:0007669"/>
    <property type="project" value="InterPro"/>
</dbReference>
<dbReference type="Gene3D" id="3.30.360.10">
    <property type="entry name" value="Dihydrodipicolinate Reductase, domain 2"/>
    <property type="match status" value="1"/>
</dbReference>
<keyword evidence="4" id="KW-1185">Reference proteome</keyword>
<dbReference type="SUPFAM" id="SSF51735">
    <property type="entry name" value="NAD(P)-binding Rossmann-fold domains"/>
    <property type="match status" value="1"/>
</dbReference>
<evidence type="ECO:0000259" key="2">
    <source>
        <dbReference type="Pfam" id="PF22725"/>
    </source>
</evidence>
<accession>A0A1D9MKJ7</accession>
<protein>
    <recommendedName>
        <fullName evidence="5">Oxidoreductase</fullName>
    </recommendedName>
</protein>
<dbReference type="InterPro" id="IPR000683">
    <property type="entry name" value="Gfo/Idh/MocA-like_OxRdtase_N"/>
</dbReference>
<dbReference type="InterPro" id="IPR055170">
    <property type="entry name" value="GFO_IDH_MocA-like_dom"/>
</dbReference>
<dbReference type="RefSeq" id="WP_071164169.1">
    <property type="nucleotide sequence ID" value="NZ_CP017812.1"/>
</dbReference>
<dbReference type="EMBL" id="CP017812">
    <property type="protein sequence ID" value="AOZ72703.1"/>
    <property type="molecule type" value="Genomic_DNA"/>
</dbReference>
<reference evidence="3 4" key="1">
    <citation type="submission" date="2016-10" db="EMBL/GenBank/DDBJ databases">
        <title>Actinomyces aegypiusis sp. nov., isolated from the Aegypius monachus in Qinghai Tibet Plateau China.</title>
        <authorList>
            <person name="Wang Y."/>
        </authorList>
    </citation>
    <scope>NUCLEOTIDE SEQUENCE [LARGE SCALE GENOMIC DNA]</scope>
    <source>
        <strain evidence="3 4">VUL4_3</strain>
    </source>
</reference>
<evidence type="ECO:0000313" key="4">
    <source>
        <dbReference type="Proteomes" id="UP000176288"/>
    </source>
</evidence>
<proteinExistence type="predicted"/>
<dbReference type="PANTHER" id="PTHR43377:SF2">
    <property type="entry name" value="BINDING ROSSMANN FOLD OXIDOREDUCTASE, PUTATIVE (AFU_ORTHOLOGUE AFUA_4G00560)-RELATED"/>
    <property type="match status" value="1"/>
</dbReference>
<dbReference type="STRING" id="1912795.BK816_04855"/>
<dbReference type="Proteomes" id="UP000176288">
    <property type="component" value="Chromosome"/>
</dbReference>
<dbReference type="OrthoDB" id="103047at2"/>